<evidence type="ECO:0000313" key="3">
    <source>
        <dbReference type="Proteomes" id="UP000198510"/>
    </source>
</evidence>
<dbReference type="OrthoDB" id="9801997at2"/>
<evidence type="ECO:0000313" key="2">
    <source>
        <dbReference type="EMBL" id="SDK71741.1"/>
    </source>
</evidence>
<proteinExistence type="predicted"/>
<dbReference type="SUPFAM" id="SSF69118">
    <property type="entry name" value="AhpD-like"/>
    <property type="match status" value="1"/>
</dbReference>
<dbReference type="GO" id="GO:0051920">
    <property type="term" value="F:peroxiredoxin activity"/>
    <property type="evidence" value="ECO:0007669"/>
    <property type="project" value="InterPro"/>
</dbReference>
<dbReference type="InterPro" id="IPR003779">
    <property type="entry name" value="CMD-like"/>
</dbReference>
<keyword evidence="3" id="KW-1185">Reference proteome</keyword>
<dbReference type="RefSeq" id="WP_089681371.1">
    <property type="nucleotide sequence ID" value="NZ_FNFO01000003.1"/>
</dbReference>
<name>A0A1G9E6M0_9BACT</name>
<dbReference type="Gene3D" id="1.20.1290.10">
    <property type="entry name" value="AhpD-like"/>
    <property type="match status" value="1"/>
</dbReference>
<keyword evidence="2" id="KW-0560">Oxidoreductase</keyword>
<sequence>MSIRLIPVEQPSSPLMKLVYWFSRRQVGKVISPLKTIYARLPFRFSWWMAQIQPLEARLALPKALRVLLRIHVAQLNTCRFCIDIGQAEALKAFVNQEKFFRVHAFETSPQFTEAERAALRFATELTLEKQVSDATYRLCQRYFSEQQVIGIGWMVASEHFYNLMNLAFHVESDGLCQLPHPAAPVPQV</sequence>
<protein>
    <submittedName>
        <fullName evidence="2">Alkylhydroperoxidase AhpD family core domain-containing protein</fullName>
    </submittedName>
</protein>
<dbReference type="EMBL" id="FNFO01000003">
    <property type="protein sequence ID" value="SDK71741.1"/>
    <property type="molecule type" value="Genomic_DNA"/>
</dbReference>
<dbReference type="InterPro" id="IPR029032">
    <property type="entry name" value="AhpD-like"/>
</dbReference>
<dbReference type="Proteomes" id="UP000198510">
    <property type="component" value="Unassembled WGS sequence"/>
</dbReference>
<dbReference type="PANTHER" id="PTHR34846">
    <property type="entry name" value="4-CARBOXYMUCONOLACTONE DECARBOXYLASE FAMILY PROTEIN (AFU_ORTHOLOGUE AFUA_6G11590)"/>
    <property type="match status" value="1"/>
</dbReference>
<feature type="domain" description="Carboxymuconolactone decarboxylase-like" evidence="1">
    <location>
        <begin position="60"/>
        <end position="125"/>
    </location>
</feature>
<dbReference type="PANTHER" id="PTHR34846:SF5">
    <property type="entry name" value="CARBOXYMUCONOLACTONE DECARBOXYLASE-LIKE DOMAIN-CONTAINING PROTEIN"/>
    <property type="match status" value="1"/>
</dbReference>
<evidence type="ECO:0000259" key="1">
    <source>
        <dbReference type="Pfam" id="PF02627"/>
    </source>
</evidence>
<dbReference type="Pfam" id="PF02627">
    <property type="entry name" value="CMD"/>
    <property type="match status" value="1"/>
</dbReference>
<reference evidence="2 3" key="1">
    <citation type="submission" date="2016-10" db="EMBL/GenBank/DDBJ databases">
        <authorList>
            <person name="de Groot N.N."/>
        </authorList>
    </citation>
    <scope>NUCLEOTIDE SEQUENCE [LARGE SCALE GENOMIC DNA]</scope>
    <source>
        <strain evidence="2 3">DSM 25186</strain>
    </source>
</reference>
<accession>A0A1G9E6M0</accession>
<gene>
    <name evidence="2" type="ORF">SAMN05421823_103365</name>
</gene>
<keyword evidence="2" id="KW-0575">Peroxidase</keyword>
<organism evidence="2 3">
    <name type="scientific">Catalinimonas alkaloidigena</name>
    <dbReference type="NCBI Taxonomy" id="1075417"/>
    <lineage>
        <taxon>Bacteria</taxon>
        <taxon>Pseudomonadati</taxon>
        <taxon>Bacteroidota</taxon>
        <taxon>Cytophagia</taxon>
        <taxon>Cytophagales</taxon>
        <taxon>Catalimonadaceae</taxon>
        <taxon>Catalinimonas</taxon>
    </lineage>
</organism>
<dbReference type="STRING" id="1075417.SAMN05421823_103365"/>
<dbReference type="AlphaFoldDB" id="A0A1G9E6M0"/>